<reference evidence="2" key="1">
    <citation type="submission" date="2019-08" db="EMBL/GenBank/DDBJ databases">
        <title>The genome of the North American firefly Photinus pyralis.</title>
        <authorList>
            <consortium name="Photinus pyralis genome working group"/>
            <person name="Fallon T.R."/>
            <person name="Sander Lower S.E."/>
            <person name="Weng J.-K."/>
        </authorList>
    </citation>
    <scope>NUCLEOTIDE SEQUENCE</scope>
    <source>
        <strain evidence="2">TRF0915ILg1</strain>
        <tissue evidence="2">Whole body</tissue>
    </source>
</reference>
<dbReference type="PANTHER" id="PTHR47272:SF1">
    <property type="entry name" value="PIGGYBAC TRANSPOSABLE ELEMENT-DERIVED PROTEIN 3-LIKE"/>
    <property type="match status" value="1"/>
</dbReference>
<evidence type="ECO:0000313" key="2">
    <source>
        <dbReference type="EMBL" id="KAF2893268.1"/>
    </source>
</evidence>
<name>A0A8K0CYQ9_IGNLU</name>
<dbReference type="Pfam" id="PF13843">
    <property type="entry name" value="DDE_Tnp_1_7"/>
    <property type="match status" value="1"/>
</dbReference>
<dbReference type="PANTHER" id="PTHR47272">
    <property type="entry name" value="DDE_TNP_1_7 DOMAIN-CONTAINING PROTEIN"/>
    <property type="match status" value="1"/>
</dbReference>
<dbReference type="AlphaFoldDB" id="A0A8K0CYQ9"/>
<accession>A0A8K0CYQ9</accession>
<evidence type="ECO:0000313" key="3">
    <source>
        <dbReference type="Proteomes" id="UP000801492"/>
    </source>
</evidence>
<dbReference type="InterPro" id="IPR029526">
    <property type="entry name" value="PGBD"/>
</dbReference>
<dbReference type="OrthoDB" id="118105at2759"/>
<keyword evidence="3" id="KW-1185">Reference proteome</keyword>
<feature type="domain" description="PiggyBac transposable element-derived protein" evidence="1">
    <location>
        <begin position="109"/>
        <end position="156"/>
    </location>
</feature>
<proteinExistence type="predicted"/>
<sequence>MSQSTDFFTCASDKIRVYCISPSFLHGELINNDDSDDGMLDDRDEDPDYQPYEKNARIRCEILFAESENVEDSVRHSSKAQKKNNFNWHNIDDHLEWTPNTTAQMYSSLVKSVCGTEKPNKPLKTNEHELEQFIGTCMYMSVYRLPRTRMYWAANTRVEKVADVSLDSNSSSKTKIN</sequence>
<protein>
    <recommendedName>
        <fullName evidence="1">PiggyBac transposable element-derived protein domain-containing protein</fullName>
    </recommendedName>
</protein>
<comment type="caution">
    <text evidence="2">The sequence shown here is derived from an EMBL/GenBank/DDBJ whole genome shotgun (WGS) entry which is preliminary data.</text>
</comment>
<organism evidence="2 3">
    <name type="scientific">Ignelater luminosus</name>
    <name type="common">Cucubano</name>
    <name type="synonym">Pyrophorus luminosus</name>
    <dbReference type="NCBI Taxonomy" id="2038154"/>
    <lineage>
        <taxon>Eukaryota</taxon>
        <taxon>Metazoa</taxon>
        <taxon>Ecdysozoa</taxon>
        <taxon>Arthropoda</taxon>
        <taxon>Hexapoda</taxon>
        <taxon>Insecta</taxon>
        <taxon>Pterygota</taxon>
        <taxon>Neoptera</taxon>
        <taxon>Endopterygota</taxon>
        <taxon>Coleoptera</taxon>
        <taxon>Polyphaga</taxon>
        <taxon>Elateriformia</taxon>
        <taxon>Elateroidea</taxon>
        <taxon>Elateridae</taxon>
        <taxon>Agrypninae</taxon>
        <taxon>Pyrophorini</taxon>
        <taxon>Ignelater</taxon>
    </lineage>
</organism>
<dbReference type="Proteomes" id="UP000801492">
    <property type="component" value="Unassembled WGS sequence"/>
</dbReference>
<dbReference type="EMBL" id="VTPC01008107">
    <property type="protein sequence ID" value="KAF2893268.1"/>
    <property type="molecule type" value="Genomic_DNA"/>
</dbReference>
<gene>
    <name evidence="2" type="ORF">ILUMI_12907</name>
</gene>
<evidence type="ECO:0000259" key="1">
    <source>
        <dbReference type="Pfam" id="PF13843"/>
    </source>
</evidence>